<dbReference type="AlphaFoldDB" id="A0A1I3JIF3"/>
<feature type="compositionally biased region" description="Basic and acidic residues" evidence="6">
    <location>
        <begin position="300"/>
        <end position="309"/>
    </location>
</feature>
<keyword evidence="4 5" id="KW-0408">Iron</keyword>
<proteinExistence type="inferred from homology"/>
<evidence type="ECO:0000313" key="8">
    <source>
        <dbReference type="EMBL" id="SFI60029.1"/>
    </source>
</evidence>
<dbReference type="InterPro" id="IPR014503">
    <property type="entry name" value="Clavaminate_syn-like"/>
</dbReference>
<dbReference type="GO" id="GO:0051213">
    <property type="term" value="F:dioxygenase activity"/>
    <property type="evidence" value="ECO:0007669"/>
    <property type="project" value="UniProtKB-KW"/>
</dbReference>
<sequence length="323" mass="35212">MGLNVTPVREISPDTLLDRANALISTYKTASNPELIQQLPQAAAELGDLCPPPDPATGLHVLRGLNADDTALGATPPSWSDVSPTRTAEWDVVLLLLAGAMGRPFGWEGQQDGRLVHDIVPSRGHEHEQTGASSTVTLSAHNEDAFHHRRAHLMLLGCLRNPDRVATSAASVRHASLEDADVEALSAPVLPILPDDAYDEARDSPLEPPRVPTLWHGEDGLCLRFDPAYTPLEQAGADYRAAYGRLCRELDRVKVGVRLEPGDVLVIDNDAVVHGREPFRARYDGTDRWLKRVSVRLPGRDRPSAEAAEHGYGQQPIDPYEEG</sequence>
<evidence type="ECO:0000256" key="6">
    <source>
        <dbReference type="SAM" id="MobiDB-lite"/>
    </source>
</evidence>
<keyword evidence="8" id="KW-0223">Dioxygenase</keyword>
<protein>
    <submittedName>
        <fullName evidence="8">Taurine catabolism dioxygenase TauD, TfdA family</fullName>
    </submittedName>
</protein>
<reference evidence="9" key="1">
    <citation type="submission" date="2016-10" db="EMBL/GenBank/DDBJ databases">
        <authorList>
            <person name="Varghese N."/>
            <person name="Submissions S."/>
        </authorList>
    </citation>
    <scope>NUCLEOTIDE SEQUENCE [LARGE SCALE GENOMIC DNA]</scope>
    <source>
        <strain evidence="9">CGMCC 4.2126</strain>
    </source>
</reference>
<comment type="similarity">
    <text evidence="1">Belongs to the clavaminate synthase family.</text>
</comment>
<evidence type="ECO:0000256" key="2">
    <source>
        <dbReference type="ARBA" id="ARBA00022723"/>
    </source>
</evidence>
<dbReference type="GeneID" id="96297221"/>
<evidence type="ECO:0000256" key="4">
    <source>
        <dbReference type="ARBA" id="ARBA00023004"/>
    </source>
</evidence>
<evidence type="ECO:0000313" key="9">
    <source>
        <dbReference type="Proteomes" id="UP000199111"/>
    </source>
</evidence>
<dbReference type="Pfam" id="PF02668">
    <property type="entry name" value="TauD"/>
    <property type="match status" value="1"/>
</dbReference>
<accession>A0A1I3JIF3</accession>
<feature type="binding site" evidence="5">
    <location>
        <position position="141"/>
    </location>
    <ligand>
        <name>Fe cation</name>
        <dbReference type="ChEBI" id="CHEBI:24875"/>
    </ligand>
</feature>
<dbReference type="InterPro" id="IPR003819">
    <property type="entry name" value="TauD/TfdA-like"/>
</dbReference>
<evidence type="ECO:0000256" key="5">
    <source>
        <dbReference type="PIRSR" id="PIRSR019543-2"/>
    </source>
</evidence>
<keyword evidence="2 5" id="KW-0479">Metal-binding</keyword>
<keyword evidence="9" id="KW-1185">Reference proteome</keyword>
<dbReference type="SUPFAM" id="SSF51197">
    <property type="entry name" value="Clavaminate synthase-like"/>
    <property type="match status" value="1"/>
</dbReference>
<dbReference type="InterPro" id="IPR042098">
    <property type="entry name" value="TauD-like_sf"/>
</dbReference>
<keyword evidence="3" id="KW-0560">Oxidoreductase</keyword>
<gene>
    <name evidence="8" type="ORF">SAMN05216275_10433</name>
</gene>
<evidence type="ECO:0000256" key="1">
    <source>
        <dbReference type="ARBA" id="ARBA00008425"/>
    </source>
</evidence>
<dbReference type="EMBL" id="FOQY01000004">
    <property type="protein sequence ID" value="SFI60029.1"/>
    <property type="molecule type" value="Genomic_DNA"/>
</dbReference>
<evidence type="ECO:0000256" key="3">
    <source>
        <dbReference type="ARBA" id="ARBA00023002"/>
    </source>
</evidence>
<dbReference type="Proteomes" id="UP000199111">
    <property type="component" value="Unassembled WGS sequence"/>
</dbReference>
<organism evidence="8 9">
    <name type="scientific">Streptosporangium canum</name>
    <dbReference type="NCBI Taxonomy" id="324952"/>
    <lineage>
        <taxon>Bacteria</taxon>
        <taxon>Bacillati</taxon>
        <taxon>Actinomycetota</taxon>
        <taxon>Actinomycetes</taxon>
        <taxon>Streptosporangiales</taxon>
        <taxon>Streptosporangiaceae</taxon>
        <taxon>Streptosporangium</taxon>
    </lineage>
</organism>
<evidence type="ECO:0000259" key="7">
    <source>
        <dbReference type="Pfam" id="PF02668"/>
    </source>
</evidence>
<name>A0A1I3JIF3_9ACTN</name>
<dbReference type="PIRSF" id="PIRSF019543">
    <property type="entry name" value="Clavaminate_syn"/>
    <property type="match status" value="1"/>
</dbReference>
<feature type="region of interest" description="Disordered" evidence="6">
    <location>
        <begin position="300"/>
        <end position="323"/>
    </location>
</feature>
<dbReference type="GO" id="GO:0005506">
    <property type="term" value="F:iron ion binding"/>
    <property type="evidence" value="ECO:0007669"/>
    <property type="project" value="InterPro"/>
</dbReference>
<dbReference type="Gene3D" id="3.60.130.10">
    <property type="entry name" value="Clavaminate synthase-like"/>
    <property type="match status" value="1"/>
</dbReference>
<feature type="binding site" evidence="5">
    <location>
        <position position="274"/>
    </location>
    <ligand>
        <name>Fe cation</name>
        <dbReference type="ChEBI" id="CHEBI:24875"/>
    </ligand>
</feature>
<feature type="domain" description="TauD/TfdA-like" evidence="7">
    <location>
        <begin position="218"/>
        <end position="293"/>
    </location>
</feature>
<dbReference type="RefSeq" id="WP_093886191.1">
    <property type="nucleotide sequence ID" value="NZ_FOQY01000004.1"/>
</dbReference>
<feature type="binding site" evidence="5">
    <location>
        <position position="143"/>
    </location>
    <ligand>
        <name>Fe cation</name>
        <dbReference type="ChEBI" id="CHEBI:24875"/>
    </ligand>
</feature>